<dbReference type="GO" id="GO:0004553">
    <property type="term" value="F:hydrolase activity, hydrolyzing O-glycosyl compounds"/>
    <property type="evidence" value="ECO:0007669"/>
    <property type="project" value="InterPro"/>
</dbReference>
<gene>
    <name evidence="3" type="ORF">PIIN_09219</name>
</gene>
<dbReference type="GO" id="GO:0009251">
    <property type="term" value="P:glucan catabolic process"/>
    <property type="evidence" value="ECO:0007669"/>
    <property type="project" value="TreeGrafter"/>
</dbReference>
<keyword evidence="1" id="KW-0732">Signal</keyword>
<accession>G4TV92</accession>
<dbReference type="InterPro" id="IPR000757">
    <property type="entry name" value="Beta-glucanase-like"/>
</dbReference>
<dbReference type="PANTHER" id="PTHR10963:SF24">
    <property type="entry name" value="GLYCOSIDASE C21B10.07-RELATED"/>
    <property type="match status" value="1"/>
</dbReference>
<reference evidence="3 4" key="1">
    <citation type="journal article" date="2011" name="PLoS Pathog.">
        <title>Endophytic Life Strategies Decoded by Genome and Transcriptome Analyses of the Mutualistic Root Symbiont Piriformospora indica.</title>
        <authorList>
            <person name="Zuccaro A."/>
            <person name="Lahrmann U."/>
            <person name="Guldener U."/>
            <person name="Langen G."/>
            <person name="Pfiffi S."/>
            <person name="Biedenkopf D."/>
            <person name="Wong P."/>
            <person name="Samans B."/>
            <person name="Grimm C."/>
            <person name="Basiewicz M."/>
            <person name="Murat C."/>
            <person name="Martin F."/>
            <person name="Kogel K.H."/>
        </authorList>
    </citation>
    <scope>NUCLEOTIDE SEQUENCE [LARGE SCALE GENOMIC DNA]</scope>
    <source>
        <strain evidence="3 4">DSM 11827</strain>
    </source>
</reference>
<dbReference type="InterPro" id="IPR050546">
    <property type="entry name" value="Glycosyl_Hydrlase_16"/>
</dbReference>
<evidence type="ECO:0000256" key="1">
    <source>
        <dbReference type="SAM" id="SignalP"/>
    </source>
</evidence>
<dbReference type="PROSITE" id="PS51762">
    <property type="entry name" value="GH16_2"/>
    <property type="match status" value="1"/>
</dbReference>
<feature type="chain" id="PRO_5003469181" evidence="1">
    <location>
        <begin position="21"/>
        <end position="319"/>
    </location>
</feature>
<dbReference type="AlphaFoldDB" id="G4TV92"/>
<dbReference type="SUPFAM" id="SSF49899">
    <property type="entry name" value="Concanavalin A-like lectins/glucanases"/>
    <property type="match status" value="1"/>
</dbReference>
<evidence type="ECO:0000313" key="3">
    <source>
        <dbReference type="EMBL" id="CCA75235.1"/>
    </source>
</evidence>
<dbReference type="EMBL" id="CAFZ01000416">
    <property type="protein sequence ID" value="CCA75235.1"/>
    <property type="molecule type" value="Genomic_DNA"/>
</dbReference>
<dbReference type="OMA" id="CSYQPGC"/>
<dbReference type="OrthoDB" id="192832at2759"/>
<proteinExistence type="predicted"/>
<dbReference type="InParanoid" id="G4TV92"/>
<feature type="signal peptide" evidence="1">
    <location>
        <begin position="1"/>
        <end position="20"/>
    </location>
</feature>
<dbReference type="Gene3D" id="2.60.120.200">
    <property type="match status" value="1"/>
</dbReference>
<evidence type="ECO:0000313" key="4">
    <source>
        <dbReference type="Proteomes" id="UP000007148"/>
    </source>
</evidence>
<feature type="domain" description="GH16" evidence="2">
    <location>
        <begin position="38"/>
        <end position="288"/>
    </location>
</feature>
<sequence>MHLIRTLFTTSTLLLGLVEASNYRITDNWVGTSFLSAFSWENIADPTHGRVNYLPQSASLARNLTYAHGTHFIMRADSATVLSPSGPGRDSNRIMSTKSYGHNTVLVADIYHMPGGCGTWPALWTTDVNTWPNGGEIDILEGVNDKSPNAITLHTSENCMMPASRLQTGTSTQLDCYWMTNGNAGCGVLERKANSYGPSFNAAGGGWFAMERTPNFIRAWFWSRQDSSVPFDVRNPGQATVNTDGWGTPTALFPNTNCDISSKFAPHKVIINLTFCGDWAGNTYLNDGCPGNCIDRVNNSPGSFTEAYWDIGAIRMYGL</sequence>
<comment type="caution">
    <text evidence="3">The sequence shown here is derived from an EMBL/GenBank/DDBJ whole genome shotgun (WGS) entry which is preliminary data.</text>
</comment>
<dbReference type="STRING" id="1109443.G4TV92"/>
<evidence type="ECO:0000259" key="2">
    <source>
        <dbReference type="PROSITE" id="PS51762"/>
    </source>
</evidence>
<dbReference type="Proteomes" id="UP000007148">
    <property type="component" value="Unassembled WGS sequence"/>
</dbReference>
<protein>
    <submittedName>
        <fullName evidence="3">Related to endo-1,3(4)-beta-glucanase</fullName>
    </submittedName>
</protein>
<dbReference type="HOGENOM" id="CLU_016972_1_1_1"/>
<dbReference type="CDD" id="cd02181">
    <property type="entry name" value="GH16_fungal_Lam16A_glucanase"/>
    <property type="match status" value="1"/>
</dbReference>
<dbReference type="InterPro" id="IPR013320">
    <property type="entry name" value="ConA-like_dom_sf"/>
</dbReference>
<organism evidence="3 4">
    <name type="scientific">Serendipita indica (strain DSM 11827)</name>
    <name type="common">Root endophyte fungus</name>
    <name type="synonym">Piriformospora indica</name>
    <dbReference type="NCBI Taxonomy" id="1109443"/>
    <lineage>
        <taxon>Eukaryota</taxon>
        <taxon>Fungi</taxon>
        <taxon>Dikarya</taxon>
        <taxon>Basidiomycota</taxon>
        <taxon>Agaricomycotina</taxon>
        <taxon>Agaricomycetes</taxon>
        <taxon>Sebacinales</taxon>
        <taxon>Serendipitaceae</taxon>
        <taxon>Serendipita</taxon>
    </lineage>
</organism>
<name>G4TV92_SERID</name>
<keyword evidence="4" id="KW-1185">Reference proteome</keyword>
<dbReference type="Pfam" id="PF26113">
    <property type="entry name" value="GH16_XgeA"/>
    <property type="match status" value="1"/>
</dbReference>
<dbReference type="PANTHER" id="PTHR10963">
    <property type="entry name" value="GLYCOSYL HYDROLASE-RELATED"/>
    <property type="match status" value="1"/>
</dbReference>
<dbReference type="eggNOG" id="ENOG502QUM3">
    <property type="taxonomic scope" value="Eukaryota"/>
</dbReference>